<feature type="compositionally biased region" description="Polar residues" evidence="2">
    <location>
        <begin position="309"/>
        <end position="324"/>
    </location>
</feature>
<dbReference type="VEuPathDB" id="FungiDB:Z517_09023"/>
<evidence type="ECO:0000256" key="1">
    <source>
        <dbReference type="SAM" id="Coils"/>
    </source>
</evidence>
<dbReference type="EMBL" id="KN846974">
    <property type="protein sequence ID" value="KIW76579.1"/>
    <property type="molecule type" value="Genomic_DNA"/>
</dbReference>
<accession>A0A0D2GW64</accession>
<feature type="region of interest" description="Disordered" evidence="2">
    <location>
        <begin position="305"/>
        <end position="343"/>
    </location>
</feature>
<dbReference type="AlphaFoldDB" id="A0A0D2GW64"/>
<feature type="coiled-coil region" evidence="1">
    <location>
        <begin position="551"/>
        <end position="583"/>
    </location>
</feature>
<feature type="compositionally biased region" description="Basic residues" evidence="2">
    <location>
        <begin position="170"/>
        <end position="183"/>
    </location>
</feature>
<feature type="compositionally biased region" description="Basic and acidic residues" evidence="2">
    <location>
        <begin position="204"/>
        <end position="223"/>
    </location>
</feature>
<protein>
    <submittedName>
        <fullName evidence="3">Uncharacterized protein</fullName>
    </submittedName>
</protein>
<evidence type="ECO:0000313" key="3">
    <source>
        <dbReference type="EMBL" id="KIW76579.1"/>
    </source>
</evidence>
<evidence type="ECO:0000256" key="2">
    <source>
        <dbReference type="SAM" id="MobiDB-lite"/>
    </source>
</evidence>
<feature type="compositionally biased region" description="Basic residues" evidence="2">
    <location>
        <begin position="79"/>
        <end position="88"/>
    </location>
</feature>
<organism evidence="3 4">
    <name type="scientific">Fonsecaea pedrosoi CBS 271.37</name>
    <dbReference type="NCBI Taxonomy" id="1442368"/>
    <lineage>
        <taxon>Eukaryota</taxon>
        <taxon>Fungi</taxon>
        <taxon>Dikarya</taxon>
        <taxon>Ascomycota</taxon>
        <taxon>Pezizomycotina</taxon>
        <taxon>Eurotiomycetes</taxon>
        <taxon>Chaetothyriomycetidae</taxon>
        <taxon>Chaetothyriales</taxon>
        <taxon>Herpotrichiellaceae</taxon>
        <taxon>Fonsecaea</taxon>
    </lineage>
</organism>
<reference evidence="3 4" key="1">
    <citation type="submission" date="2015-01" db="EMBL/GenBank/DDBJ databases">
        <title>The Genome Sequence of Fonsecaea pedrosoi CBS 271.37.</title>
        <authorList>
            <consortium name="The Broad Institute Genomics Platform"/>
            <person name="Cuomo C."/>
            <person name="de Hoog S."/>
            <person name="Gorbushina A."/>
            <person name="Stielow B."/>
            <person name="Teixiera M."/>
            <person name="Abouelleil A."/>
            <person name="Chapman S.B."/>
            <person name="Priest M."/>
            <person name="Young S.K."/>
            <person name="Wortman J."/>
            <person name="Nusbaum C."/>
            <person name="Birren B."/>
        </authorList>
    </citation>
    <scope>NUCLEOTIDE SEQUENCE [LARGE SCALE GENOMIC DNA]</scope>
    <source>
        <strain evidence="3 4">CBS 271.37</strain>
    </source>
</reference>
<proteinExistence type="predicted"/>
<feature type="region of interest" description="Disordered" evidence="2">
    <location>
        <begin position="28"/>
        <end position="90"/>
    </location>
</feature>
<dbReference type="Proteomes" id="UP000053029">
    <property type="component" value="Unassembled WGS sequence"/>
</dbReference>
<dbReference type="HOGENOM" id="CLU_357880_0_0_1"/>
<evidence type="ECO:0000313" key="4">
    <source>
        <dbReference type="Proteomes" id="UP000053029"/>
    </source>
</evidence>
<dbReference type="RefSeq" id="XP_013280387.1">
    <property type="nucleotide sequence ID" value="XM_013424933.1"/>
</dbReference>
<dbReference type="STRING" id="1442368.A0A0D2GW64"/>
<dbReference type="GeneID" id="25308513"/>
<feature type="region of interest" description="Disordered" evidence="2">
    <location>
        <begin position="170"/>
        <end position="276"/>
    </location>
</feature>
<feature type="compositionally biased region" description="Basic and acidic residues" evidence="2">
    <location>
        <begin position="184"/>
        <end position="197"/>
    </location>
</feature>
<sequence>MQRSTRRSAARDALEWEADDVTAILNEEAAHSVQSSPRKRKSESRGASDALIAPRKRSRIEQPVPSASDVVMATTASPSRRRSGRLQARKSLSAPTFINRRDLFEIPDDAETNSRKTVLLGPSKKLRALNQRPQDTASPFKGKGVLETRTNALVNLDDSPRKRPVRRRIERIGRSLHKPQRASKLKEATAITDREPFDGEDLFEASRREGQDQAPPEQERELSEEAPTNEVVQNWPSKGSYRPKIQQPAHQPAGSGTDAGLEIGRNPPPGGGSSNPLVEIAKQALAEAILEPHVLVEAIEADHGDTIGNADQGQESAEPTTQQSRRPRTQADRDAAEQTVAEAEAKRERLVTAALSGIETAVQIHGCMDAWTESLVAAAEVVESRSCSEPESTEGKACAREFTKLASIYKAVRRGRPGPPRGLEREKRETLGLLRRRCKHICDHHYQPDMRFDPKRKRMVRDLYEHLIPTSLDVAKRALRALFQNDELSVPALRELCQLLKITSKLVRSAQAWSPRPVLENAVKSKTHSNIKVHVLNIVENYRRAVDEDDRERFLDELERQQRQNLEKQKAEYRRSIEAALAKHRQYHYSHDGVARPNESVPSSQCQLIDIDDISIGEEYVLPASSRRQDTGSFNGTAVRVRPRMRREPTEEIPPPDDTEWNECELIVLVNALQEYTGESRWEDIIDAYGGPGGSLEKYDMDQLMAKARWVKQTMARQLEDELDESWDWLRSVPG</sequence>
<keyword evidence="4" id="KW-1185">Reference proteome</keyword>
<name>A0A0D2GW64_9EURO</name>
<gene>
    <name evidence="3" type="ORF">Z517_09023</name>
</gene>
<dbReference type="OrthoDB" id="4161349at2759"/>
<keyword evidence="1" id="KW-0175">Coiled coil</keyword>